<keyword evidence="3" id="KW-1185">Reference proteome</keyword>
<protein>
    <submittedName>
        <fullName evidence="2">Uncharacterized protein</fullName>
    </submittedName>
</protein>
<gene>
    <name evidence="2" type="ORF">PPROV_000408100</name>
</gene>
<organism evidence="2 3">
    <name type="scientific">Pycnococcus provasolii</name>
    <dbReference type="NCBI Taxonomy" id="41880"/>
    <lineage>
        <taxon>Eukaryota</taxon>
        <taxon>Viridiplantae</taxon>
        <taxon>Chlorophyta</taxon>
        <taxon>Pseudoscourfieldiophyceae</taxon>
        <taxon>Pseudoscourfieldiales</taxon>
        <taxon>Pycnococcaceae</taxon>
        <taxon>Pycnococcus</taxon>
    </lineage>
</organism>
<sequence>MASAARLVTTPTRVVLLSPMLLVRVPARSTAIRRRATLAFGFGRIRRQTQGITVAAAASEVCSYALEEADEGTEAILEEFQALSASYKALVSNIDSAIVKRKHEQTSAPFSLSRAMVAENKDDNNDHVVGQLVDTIATLEATLAERDNELVEAGRKLEVLENELMNLRARLQTEVVT</sequence>
<evidence type="ECO:0000313" key="2">
    <source>
        <dbReference type="EMBL" id="GHP05329.1"/>
    </source>
</evidence>
<comment type="caution">
    <text evidence="2">The sequence shown here is derived from an EMBL/GenBank/DDBJ whole genome shotgun (WGS) entry which is preliminary data.</text>
</comment>
<dbReference type="Proteomes" id="UP000660262">
    <property type="component" value="Unassembled WGS sequence"/>
</dbReference>
<name>A0A830HJ62_9CHLO</name>
<accession>A0A830HJ62</accession>
<dbReference type="AlphaFoldDB" id="A0A830HJ62"/>
<evidence type="ECO:0000256" key="1">
    <source>
        <dbReference type="SAM" id="Coils"/>
    </source>
</evidence>
<proteinExistence type="predicted"/>
<dbReference type="EMBL" id="BNJQ01000010">
    <property type="protein sequence ID" value="GHP05329.1"/>
    <property type="molecule type" value="Genomic_DNA"/>
</dbReference>
<evidence type="ECO:0000313" key="3">
    <source>
        <dbReference type="Proteomes" id="UP000660262"/>
    </source>
</evidence>
<reference evidence="2" key="1">
    <citation type="submission" date="2020-10" db="EMBL/GenBank/DDBJ databases">
        <title>Unveiling of a novel bifunctional photoreceptor, Dualchrome1, isolated from a cosmopolitan green alga.</title>
        <authorList>
            <person name="Suzuki S."/>
            <person name="Kawachi M."/>
        </authorList>
    </citation>
    <scope>NUCLEOTIDE SEQUENCE</scope>
    <source>
        <strain evidence="2">NIES 2893</strain>
    </source>
</reference>
<feature type="coiled-coil region" evidence="1">
    <location>
        <begin position="143"/>
        <end position="177"/>
    </location>
</feature>
<keyword evidence="1" id="KW-0175">Coiled coil</keyword>